<evidence type="ECO:0000256" key="7">
    <source>
        <dbReference type="RuleBase" id="RU003968"/>
    </source>
</evidence>
<keyword evidence="4" id="KW-0732">Signal</keyword>
<evidence type="ECO:0000256" key="4">
    <source>
        <dbReference type="ARBA" id="ARBA00022729"/>
    </source>
</evidence>
<accession>A0A8H3HGK8</accession>
<dbReference type="InterPro" id="IPR000172">
    <property type="entry name" value="GMC_OxRdtase_N"/>
</dbReference>
<keyword evidence="3 7" id="KW-0285">Flavoprotein</keyword>
<evidence type="ECO:0000313" key="10">
    <source>
        <dbReference type="Proteomes" id="UP000663831"/>
    </source>
</evidence>
<dbReference type="InterPro" id="IPR012132">
    <property type="entry name" value="GMC_OxRdtase"/>
</dbReference>
<dbReference type="GO" id="GO:0050660">
    <property type="term" value="F:flavin adenine dinucleotide binding"/>
    <property type="evidence" value="ECO:0007669"/>
    <property type="project" value="InterPro"/>
</dbReference>
<reference evidence="9" key="1">
    <citation type="submission" date="2021-01" db="EMBL/GenBank/DDBJ databases">
        <authorList>
            <person name="Kaushik A."/>
        </authorList>
    </citation>
    <scope>NUCLEOTIDE SEQUENCE</scope>
    <source>
        <strain evidence="9">AG3-1AP</strain>
    </source>
</reference>
<keyword evidence="6" id="KW-0560">Oxidoreductase</keyword>
<sequence length="224" mass="23950">MRLLYSVPVIVSVGAVTAEVLRRGISTDGAEFASNTFDYVVIGGGTAGLTLAARLSEDSKTTVGVIETGEYLPDDPLINTPALSFSLLGNAKYDWLFKSVPQVNANNQAIPLPRGKVLGGSSAINSMVFDRGSKVEYDAWAKLGNQGWDWEGFLPSMKAAERFTGVDPFRVNYTDADQNDIFPSQGQNGVVAAGYNNWYSDIVVPVGKSMVSLGVPANFDPVSD</sequence>
<evidence type="ECO:0000256" key="6">
    <source>
        <dbReference type="ARBA" id="ARBA00023002"/>
    </source>
</evidence>
<dbReference type="PANTHER" id="PTHR11552">
    <property type="entry name" value="GLUCOSE-METHANOL-CHOLINE GMC OXIDOREDUCTASE"/>
    <property type="match status" value="1"/>
</dbReference>
<organism evidence="9 10">
    <name type="scientific">Rhizoctonia solani</name>
    <dbReference type="NCBI Taxonomy" id="456999"/>
    <lineage>
        <taxon>Eukaryota</taxon>
        <taxon>Fungi</taxon>
        <taxon>Dikarya</taxon>
        <taxon>Basidiomycota</taxon>
        <taxon>Agaricomycotina</taxon>
        <taxon>Agaricomycetes</taxon>
        <taxon>Cantharellales</taxon>
        <taxon>Ceratobasidiaceae</taxon>
        <taxon>Rhizoctonia</taxon>
    </lineage>
</organism>
<feature type="domain" description="Glucose-methanol-choline oxidoreductase N-terminal" evidence="8">
    <location>
        <begin position="115"/>
        <end position="138"/>
    </location>
</feature>
<comment type="cofactor">
    <cofactor evidence="1">
        <name>FAD</name>
        <dbReference type="ChEBI" id="CHEBI:57692"/>
    </cofactor>
</comment>
<evidence type="ECO:0000256" key="5">
    <source>
        <dbReference type="ARBA" id="ARBA00022827"/>
    </source>
</evidence>
<dbReference type="PROSITE" id="PS00623">
    <property type="entry name" value="GMC_OXRED_1"/>
    <property type="match status" value="1"/>
</dbReference>
<dbReference type="AlphaFoldDB" id="A0A8H3HGK8"/>
<evidence type="ECO:0000259" key="8">
    <source>
        <dbReference type="PROSITE" id="PS00623"/>
    </source>
</evidence>
<gene>
    <name evidence="9" type="ORF">RDB_LOCUS131469</name>
</gene>
<name>A0A8H3HGK8_9AGAM</name>
<dbReference type="SUPFAM" id="SSF51905">
    <property type="entry name" value="FAD/NAD(P)-binding domain"/>
    <property type="match status" value="1"/>
</dbReference>
<dbReference type="GO" id="GO:0016614">
    <property type="term" value="F:oxidoreductase activity, acting on CH-OH group of donors"/>
    <property type="evidence" value="ECO:0007669"/>
    <property type="project" value="InterPro"/>
</dbReference>
<evidence type="ECO:0000313" key="9">
    <source>
        <dbReference type="EMBL" id="CAE6510952.1"/>
    </source>
</evidence>
<dbReference type="Pfam" id="PF00732">
    <property type="entry name" value="GMC_oxred_N"/>
    <property type="match status" value="1"/>
</dbReference>
<evidence type="ECO:0000256" key="2">
    <source>
        <dbReference type="ARBA" id="ARBA00010790"/>
    </source>
</evidence>
<protein>
    <recommendedName>
        <fullName evidence="8">Glucose-methanol-choline oxidoreductase N-terminal domain-containing protein</fullName>
    </recommendedName>
</protein>
<comment type="caution">
    <text evidence="9">The sequence shown here is derived from an EMBL/GenBank/DDBJ whole genome shotgun (WGS) entry which is preliminary data.</text>
</comment>
<dbReference type="Gene3D" id="3.50.50.60">
    <property type="entry name" value="FAD/NAD(P)-binding domain"/>
    <property type="match status" value="1"/>
</dbReference>
<evidence type="ECO:0000256" key="1">
    <source>
        <dbReference type="ARBA" id="ARBA00001974"/>
    </source>
</evidence>
<dbReference type="Gene3D" id="3.30.560.10">
    <property type="entry name" value="Glucose Oxidase, domain 3"/>
    <property type="match status" value="1"/>
</dbReference>
<proteinExistence type="inferred from homology"/>
<dbReference type="PANTHER" id="PTHR11552:SF201">
    <property type="entry name" value="GLUCOSE-METHANOL-CHOLINE OXIDOREDUCTASE N-TERMINAL DOMAIN-CONTAINING PROTEIN"/>
    <property type="match status" value="1"/>
</dbReference>
<evidence type="ECO:0000256" key="3">
    <source>
        <dbReference type="ARBA" id="ARBA00022630"/>
    </source>
</evidence>
<keyword evidence="5 7" id="KW-0274">FAD</keyword>
<comment type="similarity">
    <text evidence="2 7">Belongs to the GMC oxidoreductase family.</text>
</comment>
<dbReference type="EMBL" id="CAJMWV010005357">
    <property type="protein sequence ID" value="CAE6510952.1"/>
    <property type="molecule type" value="Genomic_DNA"/>
</dbReference>
<dbReference type="Proteomes" id="UP000663831">
    <property type="component" value="Unassembled WGS sequence"/>
</dbReference>
<dbReference type="InterPro" id="IPR036188">
    <property type="entry name" value="FAD/NAD-bd_sf"/>
</dbReference>